<protein>
    <recommendedName>
        <fullName evidence="5">HTH lysR-type domain-containing protein</fullName>
    </recommendedName>
</protein>
<dbReference type="Pfam" id="PF03466">
    <property type="entry name" value="LysR_substrate"/>
    <property type="match status" value="1"/>
</dbReference>
<evidence type="ECO:0000256" key="2">
    <source>
        <dbReference type="ARBA" id="ARBA00023015"/>
    </source>
</evidence>
<dbReference type="Proteomes" id="UP000294335">
    <property type="component" value="Unassembled WGS sequence"/>
</dbReference>
<evidence type="ECO:0000256" key="1">
    <source>
        <dbReference type="ARBA" id="ARBA00009437"/>
    </source>
</evidence>
<comment type="similarity">
    <text evidence="1">Belongs to the LysR transcriptional regulatory family.</text>
</comment>
<dbReference type="Gene3D" id="1.10.10.10">
    <property type="entry name" value="Winged helix-like DNA-binding domain superfamily/Winged helix DNA-binding domain"/>
    <property type="match status" value="1"/>
</dbReference>
<evidence type="ECO:0000313" key="7">
    <source>
        <dbReference type="Proteomes" id="UP000294335"/>
    </source>
</evidence>
<reference evidence="6 7" key="1">
    <citation type="submission" date="2018-02" db="EMBL/GenBank/DDBJ databases">
        <authorList>
            <person name="Dubost A."/>
        </authorList>
    </citation>
    <scope>NUCLEOTIDE SEQUENCE [LARGE SCALE GENOMIC DNA]</scope>
    <source>
        <strain evidence="7">JV551A3</strain>
    </source>
</reference>
<dbReference type="InterPro" id="IPR005119">
    <property type="entry name" value="LysR_subst-bd"/>
</dbReference>
<dbReference type="Gene3D" id="3.40.190.10">
    <property type="entry name" value="Periplasmic binding protein-like II"/>
    <property type="match status" value="1"/>
</dbReference>
<feature type="domain" description="HTH lysR-type" evidence="5">
    <location>
        <begin position="209"/>
        <end position="267"/>
    </location>
</feature>
<dbReference type="PANTHER" id="PTHR30579:SF7">
    <property type="entry name" value="HTH-TYPE TRANSCRIPTIONAL REGULATOR LRHA-RELATED"/>
    <property type="match status" value="1"/>
</dbReference>
<gene>
    <name evidence="6" type="ORF">JV551A3_V1_2094</name>
</gene>
<organism evidence="6 7">
    <name type="scientific">Pseudomonas inefficax</name>
    <dbReference type="NCBI Taxonomy" id="2078786"/>
    <lineage>
        <taxon>Bacteria</taxon>
        <taxon>Pseudomonadati</taxon>
        <taxon>Pseudomonadota</taxon>
        <taxon>Gammaproteobacteria</taxon>
        <taxon>Pseudomonadales</taxon>
        <taxon>Pseudomonadaceae</taxon>
        <taxon>Pseudomonas</taxon>
    </lineage>
</organism>
<dbReference type="AlphaFoldDB" id="A0AAQ1P818"/>
<dbReference type="FunFam" id="1.10.10.10:FF:000001">
    <property type="entry name" value="LysR family transcriptional regulator"/>
    <property type="match status" value="1"/>
</dbReference>
<dbReference type="PROSITE" id="PS50931">
    <property type="entry name" value="HTH_LYSR"/>
    <property type="match status" value="1"/>
</dbReference>
<dbReference type="InterPro" id="IPR000847">
    <property type="entry name" value="LysR_HTH_N"/>
</dbReference>
<comment type="caution">
    <text evidence="6">The sequence shown here is derived from an EMBL/GenBank/DDBJ whole genome shotgun (WGS) entry which is preliminary data.</text>
</comment>
<keyword evidence="7" id="KW-1185">Reference proteome</keyword>
<keyword evidence="4" id="KW-0804">Transcription</keyword>
<dbReference type="SUPFAM" id="SSF46785">
    <property type="entry name" value="Winged helix' DNA-binding domain"/>
    <property type="match status" value="1"/>
</dbReference>
<dbReference type="GO" id="GO:0003677">
    <property type="term" value="F:DNA binding"/>
    <property type="evidence" value="ECO:0007669"/>
    <property type="project" value="UniProtKB-KW"/>
</dbReference>
<accession>A0AAQ1P818</accession>
<name>A0AAQ1P818_9PSED</name>
<dbReference type="InterPro" id="IPR036390">
    <property type="entry name" value="WH_DNA-bd_sf"/>
</dbReference>
<dbReference type="InterPro" id="IPR036388">
    <property type="entry name" value="WH-like_DNA-bd_sf"/>
</dbReference>
<dbReference type="InterPro" id="IPR050176">
    <property type="entry name" value="LTTR"/>
</dbReference>
<evidence type="ECO:0000259" key="5">
    <source>
        <dbReference type="PROSITE" id="PS50931"/>
    </source>
</evidence>
<dbReference type="PANTHER" id="PTHR30579">
    <property type="entry name" value="TRANSCRIPTIONAL REGULATOR"/>
    <property type="match status" value="1"/>
</dbReference>
<evidence type="ECO:0000256" key="4">
    <source>
        <dbReference type="ARBA" id="ARBA00023163"/>
    </source>
</evidence>
<proteinExistence type="inferred from homology"/>
<sequence length="364" mass="40624">MTESICNTPRRCSMRLSAGRVGADSGCLPKPWAERARRRAWLMDSLRGKPELLVVSVPALSRVNPLPQELRIAQYQWYPCGSGFTREEASGSTDKLSLFPQRVIPEMPLGLLLDIRPAQPQVVQGCVTEAGQFLALAVQLQPARRALQGGMPQVVQGKGRLLDAADMTFHREALRVDGSSLAPGIRSIQRMFLMPCISEIDAMSQYQSLDADVLRTFVAIAEQGGFTRAGEVVNRTQSAVSMQMKRLEEDILQRQLFERDGRQVRLTAEGQVLLGYARRILKLHGEVFNTLRMPHMVGVVRIGTPDDYAMRFLPTILSSFAQAYPLVQVEVHCDSSKQLMLRQDLDLTIVTREPGNEIGQLLRQ</sequence>
<keyword evidence="2" id="KW-0805">Transcription regulation</keyword>
<evidence type="ECO:0000313" key="6">
    <source>
        <dbReference type="EMBL" id="SPO60270.1"/>
    </source>
</evidence>
<dbReference type="Pfam" id="PF00126">
    <property type="entry name" value="HTH_1"/>
    <property type="match status" value="1"/>
</dbReference>
<feature type="non-terminal residue" evidence="6">
    <location>
        <position position="364"/>
    </location>
</feature>
<dbReference type="EMBL" id="OPYN01000080">
    <property type="protein sequence ID" value="SPO60270.1"/>
    <property type="molecule type" value="Genomic_DNA"/>
</dbReference>
<evidence type="ECO:0000256" key="3">
    <source>
        <dbReference type="ARBA" id="ARBA00023125"/>
    </source>
</evidence>
<keyword evidence="3" id="KW-0238">DNA-binding</keyword>
<dbReference type="GO" id="GO:0003700">
    <property type="term" value="F:DNA-binding transcription factor activity"/>
    <property type="evidence" value="ECO:0007669"/>
    <property type="project" value="InterPro"/>
</dbReference>